<dbReference type="Gene3D" id="1.10.1280.10">
    <property type="entry name" value="Di-copper center containing domain from catechol oxidase"/>
    <property type="match status" value="1"/>
</dbReference>
<dbReference type="Proteomes" id="UP001465976">
    <property type="component" value="Unassembled WGS sequence"/>
</dbReference>
<protein>
    <recommendedName>
        <fullName evidence="4">Tyrosinase copper-binding domain-containing protein</fullName>
    </recommendedName>
</protein>
<dbReference type="PANTHER" id="PTHR11474:SF126">
    <property type="entry name" value="TYROSINASE-LIKE PROTEIN TYR-1-RELATED"/>
    <property type="match status" value="1"/>
</dbReference>
<dbReference type="EMBL" id="JBAHYK010000633">
    <property type="protein sequence ID" value="KAL0572405.1"/>
    <property type="molecule type" value="Genomic_DNA"/>
</dbReference>
<keyword evidence="2" id="KW-0186">Copper</keyword>
<reference evidence="5 6" key="1">
    <citation type="submission" date="2024-02" db="EMBL/GenBank/DDBJ databases">
        <title>A draft genome for the cacao thread blight pathogen Marasmius crinis-equi.</title>
        <authorList>
            <person name="Cohen S.P."/>
            <person name="Baruah I.K."/>
            <person name="Amoako-Attah I."/>
            <person name="Bukari Y."/>
            <person name="Meinhardt L.W."/>
            <person name="Bailey B.A."/>
        </authorList>
    </citation>
    <scope>NUCLEOTIDE SEQUENCE [LARGE SCALE GENOMIC DNA]</scope>
    <source>
        <strain evidence="5 6">GH-76</strain>
    </source>
</reference>
<proteinExistence type="predicted"/>
<gene>
    <name evidence="5" type="ORF">V5O48_009566</name>
</gene>
<organism evidence="5 6">
    <name type="scientific">Marasmius crinis-equi</name>
    <dbReference type="NCBI Taxonomy" id="585013"/>
    <lineage>
        <taxon>Eukaryota</taxon>
        <taxon>Fungi</taxon>
        <taxon>Dikarya</taxon>
        <taxon>Basidiomycota</taxon>
        <taxon>Agaricomycotina</taxon>
        <taxon>Agaricomycetes</taxon>
        <taxon>Agaricomycetidae</taxon>
        <taxon>Agaricales</taxon>
        <taxon>Marasmiineae</taxon>
        <taxon>Marasmiaceae</taxon>
        <taxon>Marasmius</taxon>
    </lineage>
</organism>
<comment type="caution">
    <text evidence="5">The sequence shown here is derived from an EMBL/GenBank/DDBJ whole genome shotgun (WGS) entry which is preliminary data.</text>
</comment>
<name>A0ABR3FAS3_9AGAR</name>
<feature type="chain" id="PRO_5045674153" description="Tyrosinase copper-binding domain-containing protein" evidence="3">
    <location>
        <begin position="19"/>
        <end position="338"/>
    </location>
</feature>
<dbReference type="PROSITE" id="PS00498">
    <property type="entry name" value="TYROSINASE_2"/>
    <property type="match status" value="1"/>
</dbReference>
<evidence type="ECO:0000256" key="1">
    <source>
        <dbReference type="ARBA" id="ARBA00022723"/>
    </source>
</evidence>
<evidence type="ECO:0000259" key="4">
    <source>
        <dbReference type="PROSITE" id="PS00498"/>
    </source>
</evidence>
<dbReference type="PANTHER" id="PTHR11474">
    <property type="entry name" value="TYROSINASE FAMILY MEMBER"/>
    <property type="match status" value="1"/>
</dbReference>
<evidence type="ECO:0000256" key="2">
    <source>
        <dbReference type="ARBA" id="ARBA00023008"/>
    </source>
</evidence>
<evidence type="ECO:0000313" key="5">
    <source>
        <dbReference type="EMBL" id="KAL0572405.1"/>
    </source>
</evidence>
<keyword evidence="3" id="KW-0732">Signal</keyword>
<keyword evidence="1" id="KW-0479">Metal-binding</keyword>
<sequence length="338" mass="37882">MVSLTALLAVHLILGVAATVVDSAPQCSALTERHEWRTLSNEQKLEYIDAVKCLQSLPAKGDLPVARTRFDDFQAAHIVLADEVHLVGQFLPWHRFLIHLYETALHDECGYRGTSPYWDWSQDITDGLESYSASPVFDPVYGFGGNGKDIPGYEGPFGNYSEIPGWQYGSGGGCIQDGPFVHYNLSLGPGTVPTNHCIQRAFTPAFFSTITPEQVNHTLEKPTFELFRIELEGTPVTSTAKVHDGGHFAVSGEMNNRYSSPGDPLFYLHHAALDRLWWIWQQADLEERLYQISGRSSVDPPFHNVTLDFELKSEGLSPLVPLRQVMDTRNEYLCYVYV</sequence>
<dbReference type="InterPro" id="IPR008922">
    <property type="entry name" value="Di-copper_centre_dom_sf"/>
</dbReference>
<evidence type="ECO:0000256" key="3">
    <source>
        <dbReference type="SAM" id="SignalP"/>
    </source>
</evidence>
<feature type="signal peptide" evidence="3">
    <location>
        <begin position="1"/>
        <end position="18"/>
    </location>
</feature>
<dbReference type="PRINTS" id="PR00092">
    <property type="entry name" value="TYROSINASE"/>
</dbReference>
<dbReference type="InterPro" id="IPR002227">
    <property type="entry name" value="Tyrosinase_Cu-bd"/>
</dbReference>
<feature type="domain" description="Tyrosinase copper-binding" evidence="4">
    <location>
        <begin position="263"/>
        <end position="274"/>
    </location>
</feature>
<evidence type="ECO:0000313" key="6">
    <source>
        <dbReference type="Proteomes" id="UP001465976"/>
    </source>
</evidence>
<keyword evidence="6" id="KW-1185">Reference proteome</keyword>
<dbReference type="Pfam" id="PF00264">
    <property type="entry name" value="Tyrosinase"/>
    <property type="match status" value="1"/>
</dbReference>
<dbReference type="SUPFAM" id="SSF48056">
    <property type="entry name" value="Di-copper centre-containing domain"/>
    <property type="match status" value="1"/>
</dbReference>
<accession>A0ABR3FAS3</accession>
<dbReference type="InterPro" id="IPR050316">
    <property type="entry name" value="Tyrosinase/Hemocyanin"/>
</dbReference>